<dbReference type="EMBL" id="JARGDH010000005">
    <property type="protein sequence ID" value="KAL0267369.1"/>
    <property type="molecule type" value="Genomic_DNA"/>
</dbReference>
<feature type="region of interest" description="Disordered" evidence="1">
    <location>
        <begin position="50"/>
        <end position="111"/>
    </location>
</feature>
<protein>
    <submittedName>
        <fullName evidence="2">Uncharacterized protein</fullName>
    </submittedName>
</protein>
<gene>
    <name evidence="2" type="ORF">PYX00_009657</name>
</gene>
<organism evidence="2">
    <name type="scientific">Menopon gallinae</name>
    <name type="common">poultry shaft louse</name>
    <dbReference type="NCBI Taxonomy" id="328185"/>
    <lineage>
        <taxon>Eukaryota</taxon>
        <taxon>Metazoa</taxon>
        <taxon>Ecdysozoa</taxon>
        <taxon>Arthropoda</taxon>
        <taxon>Hexapoda</taxon>
        <taxon>Insecta</taxon>
        <taxon>Pterygota</taxon>
        <taxon>Neoptera</taxon>
        <taxon>Paraneoptera</taxon>
        <taxon>Psocodea</taxon>
        <taxon>Troctomorpha</taxon>
        <taxon>Phthiraptera</taxon>
        <taxon>Amblycera</taxon>
        <taxon>Menoponidae</taxon>
        <taxon>Menopon</taxon>
    </lineage>
</organism>
<comment type="caution">
    <text evidence="2">The sequence shown here is derived from an EMBL/GenBank/DDBJ whole genome shotgun (WGS) entry which is preliminary data.</text>
</comment>
<evidence type="ECO:0000313" key="2">
    <source>
        <dbReference type="EMBL" id="KAL0267369.1"/>
    </source>
</evidence>
<name>A0AAW2HCG7_9NEOP</name>
<feature type="region of interest" description="Disordered" evidence="1">
    <location>
        <begin position="196"/>
        <end position="229"/>
    </location>
</feature>
<feature type="compositionally biased region" description="Acidic residues" evidence="1">
    <location>
        <begin position="219"/>
        <end position="229"/>
    </location>
</feature>
<sequence length="229" mass="26614">MSSKYRLEKEENHSPNKEIVIKIILCINMETSGYINEEYITFKSRNQQCKKEGVRESERERARGRWRREKERRWREKREKERGGEMEKERERERRERWRGHGEAEGARERAKAPIQGLVTALRRQSSLLTVLTRKLGDALIGNTHLRDASQSRPISARQIILLQKFLEYSKISGRVLGRNVHPNLKSKKNARCTLRENSATGKEPAATVGGSQVKMTGEEEGEKNEEVC</sequence>
<accession>A0AAW2HCG7</accession>
<reference evidence="2" key="1">
    <citation type="journal article" date="2024" name="Gigascience">
        <title>Chromosome-level genome of the poultry shaft louse Menopon gallinae provides insight into the host-switching and adaptive evolution of parasitic lice.</title>
        <authorList>
            <person name="Xu Y."/>
            <person name="Ma L."/>
            <person name="Liu S."/>
            <person name="Liang Y."/>
            <person name="Liu Q."/>
            <person name="He Z."/>
            <person name="Tian L."/>
            <person name="Duan Y."/>
            <person name="Cai W."/>
            <person name="Li H."/>
            <person name="Song F."/>
        </authorList>
    </citation>
    <scope>NUCLEOTIDE SEQUENCE</scope>
    <source>
        <strain evidence="2">Cailab_2023a</strain>
    </source>
</reference>
<dbReference type="AlphaFoldDB" id="A0AAW2HCG7"/>
<evidence type="ECO:0000256" key="1">
    <source>
        <dbReference type="SAM" id="MobiDB-lite"/>
    </source>
</evidence>
<proteinExistence type="predicted"/>